<dbReference type="SMART" id="SM00460">
    <property type="entry name" value="TGc"/>
    <property type="match status" value="1"/>
</dbReference>
<gene>
    <name evidence="3" type="ORF">BHC57_05795</name>
</gene>
<keyword evidence="1" id="KW-0812">Transmembrane</keyword>
<name>A0A855FP43_9NEIS</name>
<feature type="transmembrane region" description="Helical" evidence="1">
    <location>
        <begin position="135"/>
        <end position="154"/>
    </location>
</feature>
<evidence type="ECO:0000256" key="1">
    <source>
        <dbReference type="SAM" id="Phobius"/>
    </source>
</evidence>
<dbReference type="Pfam" id="PF01841">
    <property type="entry name" value="Transglut_core"/>
    <property type="match status" value="1"/>
</dbReference>
<evidence type="ECO:0000313" key="3">
    <source>
        <dbReference type="EMBL" id="PIT60157.1"/>
    </source>
</evidence>
<dbReference type="Pfam" id="PF11992">
    <property type="entry name" value="TgpA_N"/>
    <property type="match status" value="1"/>
</dbReference>
<accession>A0A855FP43</accession>
<dbReference type="PANTHER" id="PTHR42736:SF1">
    <property type="entry name" value="PROTEIN-GLUTAMINE GAMMA-GLUTAMYLTRANSFERASE"/>
    <property type="match status" value="1"/>
</dbReference>
<dbReference type="InterPro" id="IPR052901">
    <property type="entry name" value="Bact_TGase-like"/>
</dbReference>
<comment type="caution">
    <text evidence="3">The sequence shown here is derived from an EMBL/GenBank/DDBJ whole genome shotgun (WGS) entry which is preliminary data.</text>
</comment>
<dbReference type="RefSeq" id="WP_180297267.1">
    <property type="nucleotide sequence ID" value="NZ_MEIU01000057.1"/>
</dbReference>
<keyword evidence="1" id="KW-0472">Membrane</keyword>
<reference evidence="3 4" key="1">
    <citation type="journal article" date="2017" name="MBio">
        <title>Type VI secretion-mediated competition in the bee gut microbiome.</title>
        <authorList>
            <person name="Steele M.I."/>
            <person name="Kwong W.K."/>
            <person name="Powell J.E."/>
            <person name="Whiteley M."/>
            <person name="Moran N.A."/>
        </authorList>
    </citation>
    <scope>NUCLEOTIDE SEQUENCE [LARGE SCALE GENOMIC DNA]</scope>
    <source>
        <strain evidence="3 4">HK3</strain>
    </source>
</reference>
<feature type="transmembrane region" description="Helical" evidence="1">
    <location>
        <begin position="166"/>
        <end position="183"/>
    </location>
</feature>
<feature type="transmembrane region" description="Helical" evidence="1">
    <location>
        <begin position="20"/>
        <end position="50"/>
    </location>
</feature>
<dbReference type="EMBL" id="MEIU01000057">
    <property type="protein sequence ID" value="PIT60157.1"/>
    <property type="molecule type" value="Genomic_DNA"/>
</dbReference>
<dbReference type="AlphaFoldDB" id="A0A855FP43"/>
<feature type="transmembrane region" description="Helical" evidence="1">
    <location>
        <begin position="111"/>
        <end position="129"/>
    </location>
</feature>
<evidence type="ECO:0000259" key="2">
    <source>
        <dbReference type="SMART" id="SM00460"/>
    </source>
</evidence>
<dbReference type="Proteomes" id="UP000230463">
    <property type="component" value="Unassembled WGS sequence"/>
</dbReference>
<sequence length="665" mass="74831">MWLADPVFLRKSPPVRTQFILLLMLVWVALPLLFDLPLSVGAAFVVLLIVRVALLFTNVKKLPLWALVILLLATAVWVYFRIGTIIGRDASVSLLMLMIVLKAFEGETLRDWQILLLAQLILMGGGLLFNQSMLMAPWLIVALFCLISSLGLLAGINPGAAVRQGALILMLSFPLAVILFVVVPRKDMPLWGVPQPQQSAVTGLSDTLVSGSVSNLILSNALAFNVTFDNDVIPRNADLYWRVMVMGDNQGGQWHAVKEQYTDEDTLQLPHRAVLAQQPNSRMVGYQLIIQDDHGRIPALDQPLADNKPDLTRRVGNVVRVNKSREGLRRVHLYSQLTPDLRQQMDQGLLNYYTQLPAGLNPETRRLAQKMARESRSSEEFIRHIMAYFRNGGFQYTLTPKRNMETLNKTDYFLFSGREGFCEDYADATVWLARAIGVPARIVIGYQGGEYHPDGKFWQIRSKDAHAWTEIWIAEKGKWQRVDPTGAISSVRVEGGVENALPAAQRDGLSSSYPLLQKYLDKGQFYWQQWVLNYDTSSQNSILSWLKLKDIPKSVLLMIIAIAIMITALPLIIWLRKQGSVQVQPLTDGINLLKQAVIDGEQLELSAIGPLELQAILAEYGLLNDNLAALLAQYIDWQYGVAGMPDKRHQRAWYRKVKQAVRRLS</sequence>
<feature type="transmembrane region" description="Helical" evidence="1">
    <location>
        <begin position="62"/>
        <end position="80"/>
    </location>
</feature>
<evidence type="ECO:0000313" key="4">
    <source>
        <dbReference type="Proteomes" id="UP000230463"/>
    </source>
</evidence>
<organism evidence="3 4">
    <name type="scientific">Snodgrassella alvi</name>
    <dbReference type="NCBI Taxonomy" id="1196083"/>
    <lineage>
        <taxon>Bacteria</taxon>
        <taxon>Pseudomonadati</taxon>
        <taxon>Pseudomonadota</taxon>
        <taxon>Betaproteobacteria</taxon>
        <taxon>Neisseriales</taxon>
        <taxon>Neisseriaceae</taxon>
        <taxon>Snodgrassella</taxon>
    </lineage>
</organism>
<dbReference type="InterPro" id="IPR021878">
    <property type="entry name" value="TgpA_N"/>
</dbReference>
<dbReference type="SUPFAM" id="SSF54001">
    <property type="entry name" value="Cysteine proteinases"/>
    <property type="match status" value="1"/>
</dbReference>
<dbReference type="Gene3D" id="3.10.620.30">
    <property type="match status" value="1"/>
</dbReference>
<protein>
    <recommendedName>
        <fullName evidence="2">Transglutaminase-like domain-containing protein</fullName>
    </recommendedName>
</protein>
<dbReference type="InterPro" id="IPR002931">
    <property type="entry name" value="Transglutaminase-like"/>
</dbReference>
<keyword evidence="1" id="KW-1133">Transmembrane helix</keyword>
<dbReference type="InterPro" id="IPR038765">
    <property type="entry name" value="Papain-like_cys_pep_sf"/>
</dbReference>
<feature type="domain" description="Transglutaminase-like" evidence="2">
    <location>
        <begin position="414"/>
        <end position="486"/>
    </location>
</feature>
<proteinExistence type="predicted"/>
<feature type="transmembrane region" description="Helical" evidence="1">
    <location>
        <begin position="555"/>
        <end position="575"/>
    </location>
</feature>
<dbReference type="PANTHER" id="PTHR42736">
    <property type="entry name" value="PROTEIN-GLUTAMINE GAMMA-GLUTAMYLTRANSFERASE"/>
    <property type="match status" value="1"/>
</dbReference>